<dbReference type="EMBL" id="LIBB01000592">
    <property type="protein sequence ID" value="KRO67634.1"/>
    <property type="molecule type" value="Genomic_DNA"/>
</dbReference>
<name>A0A0R2S2E5_9GAMM</name>
<organism evidence="1 2">
    <name type="scientific">OM182 bacterium BACL3 MAG-120507-bin80</name>
    <dbReference type="NCBI Taxonomy" id="1655577"/>
    <lineage>
        <taxon>Bacteria</taxon>
        <taxon>Pseudomonadati</taxon>
        <taxon>Pseudomonadota</taxon>
        <taxon>Gammaproteobacteria</taxon>
        <taxon>OMG group</taxon>
        <taxon>OM182 clade</taxon>
    </lineage>
</organism>
<evidence type="ECO:0008006" key="3">
    <source>
        <dbReference type="Google" id="ProtNLM"/>
    </source>
</evidence>
<evidence type="ECO:0000313" key="2">
    <source>
        <dbReference type="Proteomes" id="UP000051934"/>
    </source>
</evidence>
<gene>
    <name evidence="1" type="ORF">ABR69_03400</name>
</gene>
<reference evidence="1 2" key="1">
    <citation type="submission" date="2015-10" db="EMBL/GenBank/DDBJ databases">
        <title>Metagenome-Assembled Genomes uncover a global brackish microbiome.</title>
        <authorList>
            <person name="Hugerth L.W."/>
            <person name="Larsson J."/>
            <person name="Alneberg J."/>
            <person name="Lindh M.V."/>
            <person name="Legrand C."/>
            <person name="Pinhassi J."/>
            <person name="Andersson A.F."/>
        </authorList>
    </citation>
    <scope>NUCLEOTIDE SEQUENCE [LARGE SCALE GENOMIC DNA]</scope>
    <source>
        <strain evidence="1">BACL4 MAG-120507-bin80</strain>
    </source>
</reference>
<dbReference type="Pfam" id="PF04214">
    <property type="entry name" value="DUF411"/>
    <property type="match status" value="1"/>
</dbReference>
<comment type="caution">
    <text evidence="1">The sequence shown here is derived from an EMBL/GenBank/DDBJ whole genome shotgun (WGS) entry which is preliminary data.</text>
</comment>
<protein>
    <recommendedName>
        <fullName evidence="3">Metal-binding protein</fullName>
    </recommendedName>
</protein>
<accession>A0A0R2S2E5</accession>
<dbReference type="AlphaFoldDB" id="A0A0R2S2E5"/>
<dbReference type="InterPro" id="IPR007332">
    <property type="entry name" value="DUF411"/>
</dbReference>
<proteinExistence type="predicted"/>
<dbReference type="Proteomes" id="UP000051934">
    <property type="component" value="Unassembled WGS sequence"/>
</dbReference>
<evidence type="ECO:0000313" key="1">
    <source>
        <dbReference type="EMBL" id="KRO67634.1"/>
    </source>
</evidence>
<sequence>MLAESSFATALAFTVSLLGMGSLTAQSIDDITLNVYKDVNCGCCVGWIDHMHDKGFASKINHPRNLNGVKHDLGVLPEWQSCHTAVTKEGFVFEGHVPAKFIEQFLAAPPEGALGLAVPGMPLGSPGMEMGERFTPYDIVQMNKDGSSRVFARVGSAAAQK</sequence>